<comment type="caution">
    <text evidence="1">The sequence shown here is derived from an EMBL/GenBank/DDBJ whole genome shotgun (WGS) entry which is preliminary data.</text>
</comment>
<dbReference type="Proteomes" id="UP001642484">
    <property type="component" value="Unassembled WGS sequence"/>
</dbReference>
<reference evidence="1 2" key="1">
    <citation type="submission" date="2024-02" db="EMBL/GenBank/DDBJ databases">
        <authorList>
            <person name="Chen Y."/>
            <person name="Shah S."/>
            <person name="Dougan E. K."/>
            <person name="Thang M."/>
            <person name="Chan C."/>
        </authorList>
    </citation>
    <scope>NUCLEOTIDE SEQUENCE [LARGE SCALE GENOMIC DNA]</scope>
</reference>
<name>A0ABP0H9N7_9DINO</name>
<protein>
    <submittedName>
        <fullName evidence="1">Uncharacterized protein</fullName>
    </submittedName>
</protein>
<gene>
    <name evidence="1" type="ORF">CCMP2556_LOCUS615</name>
</gene>
<evidence type="ECO:0000313" key="1">
    <source>
        <dbReference type="EMBL" id="CAK8986760.1"/>
    </source>
</evidence>
<sequence length="317" mass="35541">MPKTTQGSETKKEEEVSVECSTSAASGECQDDKEGSQHESEEVELRSRQVSKRWADVESDEEDENFQIPDTQVGAEPAEESGSESPETDEWQEVTKSKKPSKTPSTPGAAPGSTATPTSRSKDVERPRDGRRNDRNRNRHRKEEKDPEKKEGQPRRQTGTREGGNPSSRASRRDGRPRGEKAEKVEGDSTRKENARDRRSSGPKENATTREPREPAWRKKSDDTNETRQVNEPKPEKEWSKPEKDLREVRTPKEPKVKEDQSSRGTAPNARAQRGTADGPRNERGSRGGQRTRRQNGGRPSGQPTAEDWFASRMATA</sequence>
<organism evidence="1 2">
    <name type="scientific">Durusdinium trenchii</name>
    <dbReference type="NCBI Taxonomy" id="1381693"/>
    <lineage>
        <taxon>Eukaryota</taxon>
        <taxon>Sar</taxon>
        <taxon>Alveolata</taxon>
        <taxon>Dinophyceae</taxon>
        <taxon>Suessiales</taxon>
        <taxon>Symbiodiniaceae</taxon>
        <taxon>Durusdinium</taxon>
    </lineage>
</organism>
<accession>A0ABP0H9N7</accession>
<evidence type="ECO:0000313" key="2">
    <source>
        <dbReference type="Proteomes" id="UP001642484"/>
    </source>
</evidence>
<dbReference type="EMBL" id="CAXAMN010000170">
    <property type="protein sequence ID" value="CAK8986760.1"/>
    <property type="molecule type" value="Genomic_DNA"/>
</dbReference>
<keyword evidence="2" id="KW-1185">Reference proteome</keyword>
<proteinExistence type="predicted"/>